<name>A0AAN6H5I8_9PEZI</name>
<gene>
    <name evidence="6" type="primary">txl1_3</name>
    <name evidence="6" type="ORF">LTR91_025202</name>
</gene>
<dbReference type="SUPFAM" id="SSF49785">
    <property type="entry name" value="Galactose-binding domain-like"/>
    <property type="match status" value="1"/>
</dbReference>
<protein>
    <submittedName>
        <fullName evidence="6">Thioredoxin-like protein 1</fullName>
    </submittedName>
</protein>
<dbReference type="GO" id="GO:0004843">
    <property type="term" value="F:cysteine-type deubiquitinase activity"/>
    <property type="evidence" value="ECO:0007669"/>
    <property type="project" value="InterPro"/>
</dbReference>
<keyword evidence="7" id="KW-1185">Reference proteome</keyword>
<accession>A0AAN6H5I8</accession>
<dbReference type="CDD" id="cd02257">
    <property type="entry name" value="Peptidase_C19"/>
    <property type="match status" value="1"/>
</dbReference>
<evidence type="ECO:0000256" key="2">
    <source>
        <dbReference type="ARBA" id="ARBA00023157"/>
    </source>
</evidence>
<dbReference type="InterPro" id="IPR037047">
    <property type="entry name" value="PITH_dom_sf"/>
</dbReference>
<feature type="compositionally biased region" description="Gly residues" evidence="3">
    <location>
        <begin position="121"/>
        <end position="130"/>
    </location>
</feature>
<dbReference type="EMBL" id="JAUJLE010000730">
    <property type="protein sequence ID" value="KAK0951111.1"/>
    <property type="molecule type" value="Genomic_DNA"/>
</dbReference>
<keyword evidence="2" id="KW-1015">Disulfide bond</keyword>
<reference evidence="6" key="1">
    <citation type="submission" date="2023-06" db="EMBL/GenBank/DDBJ databases">
        <title>Black Yeasts Isolated from many extreme environments.</title>
        <authorList>
            <person name="Coleine C."/>
            <person name="Stajich J.E."/>
            <person name="Selbmann L."/>
        </authorList>
    </citation>
    <scope>NUCLEOTIDE SEQUENCE</scope>
    <source>
        <strain evidence="6">CCFEE 5200</strain>
    </source>
</reference>
<sequence>MSKVIPVTSPHHFTQLLSSSRIVIADCWAEWCGPCKAIAPVYEQLATQLSRPGQITFAKIDTEAQKDIARTYNITALPTFLIFKAGREVKRVRGADPKGLNEAVKQLATEAGKADEMGEASGSGSGGAGSWMGAQAPRGYEDVTGSVDMLGLDFLNLGGETSDKRVLFEGGKPSSLGMKGKAKQGSKKDWVESDTDEQLMLFVPFQATVKLHSIHITTFLSASSEGNDDDEEAPMRPKTLKLYTNRPHVVGFDEADDTPCTQEITLKSSDWDAKTGTARVELRFVKFQNISSLVIFVVDGEGEGEKTRIDRLRFFGETGEKRAMGKLEKVGDERIEAEKSIGYAIRNILRLGDFVLESHQAAEAQYLIFSTADFQRQRYDVVAAVMHRGEHTHSGHYAVYRKQGAHWLLMGDGKATRVLPEDVKDDSEASAKTADEERDSKQKLEAERLPTKDPSPRTDLTANA</sequence>
<evidence type="ECO:0000313" key="7">
    <source>
        <dbReference type="Proteomes" id="UP001175353"/>
    </source>
</evidence>
<dbReference type="Gene3D" id="2.60.120.470">
    <property type="entry name" value="PITH domain"/>
    <property type="match status" value="1"/>
</dbReference>
<dbReference type="AlphaFoldDB" id="A0AAN6H5I8"/>
<dbReference type="PROSITE" id="PS51532">
    <property type="entry name" value="PITH"/>
    <property type="match status" value="1"/>
</dbReference>
<dbReference type="InterPro" id="IPR001394">
    <property type="entry name" value="Peptidase_C19_UCH"/>
</dbReference>
<feature type="region of interest" description="Disordered" evidence="3">
    <location>
        <begin position="419"/>
        <end position="464"/>
    </location>
</feature>
<dbReference type="Pfam" id="PF00085">
    <property type="entry name" value="Thioredoxin"/>
    <property type="match status" value="1"/>
</dbReference>
<dbReference type="Gene3D" id="3.40.30.10">
    <property type="entry name" value="Glutaredoxin"/>
    <property type="match status" value="1"/>
</dbReference>
<dbReference type="InterPro" id="IPR017937">
    <property type="entry name" value="Thioredoxin_CS"/>
</dbReference>
<feature type="region of interest" description="Disordered" evidence="3">
    <location>
        <begin position="111"/>
        <end position="133"/>
    </location>
</feature>
<feature type="domain" description="Thioredoxin" evidence="4">
    <location>
        <begin position="1"/>
        <end position="109"/>
    </location>
</feature>
<proteinExistence type="inferred from homology"/>
<evidence type="ECO:0000256" key="3">
    <source>
        <dbReference type="SAM" id="MobiDB-lite"/>
    </source>
</evidence>
<dbReference type="Proteomes" id="UP001175353">
    <property type="component" value="Unassembled WGS sequence"/>
</dbReference>
<dbReference type="Pfam" id="PF00443">
    <property type="entry name" value="UCH"/>
    <property type="match status" value="1"/>
</dbReference>
<evidence type="ECO:0000256" key="1">
    <source>
        <dbReference type="ARBA" id="ARBA00008987"/>
    </source>
</evidence>
<dbReference type="InterPro" id="IPR036249">
    <property type="entry name" value="Thioredoxin-like_sf"/>
</dbReference>
<dbReference type="GO" id="GO:0005737">
    <property type="term" value="C:cytoplasm"/>
    <property type="evidence" value="ECO:0007669"/>
    <property type="project" value="UniProtKB-ARBA"/>
</dbReference>
<comment type="caution">
    <text evidence="6">The sequence shown here is derived from an EMBL/GenBank/DDBJ whole genome shotgun (WGS) entry which is preliminary data.</text>
</comment>
<dbReference type="GO" id="GO:0016579">
    <property type="term" value="P:protein deubiquitination"/>
    <property type="evidence" value="ECO:0007669"/>
    <property type="project" value="InterPro"/>
</dbReference>
<dbReference type="SUPFAM" id="SSF54001">
    <property type="entry name" value="Cysteine proteinases"/>
    <property type="match status" value="1"/>
</dbReference>
<organism evidence="6 7">
    <name type="scientific">Friedmanniomyces endolithicus</name>
    <dbReference type="NCBI Taxonomy" id="329885"/>
    <lineage>
        <taxon>Eukaryota</taxon>
        <taxon>Fungi</taxon>
        <taxon>Dikarya</taxon>
        <taxon>Ascomycota</taxon>
        <taxon>Pezizomycotina</taxon>
        <taxon>Dothideomycetes</taxon>
        <taxon>Dothideomycetidae</taxon>
        <taxon>Mycosphaerellales</taxon>
        <taxon>Teratosphaeriaceae</taxon>
        <taxon>Friedmanniomyces</taxon>
    </lineage>
</organism>
<evidence type="ECO:0000259" key="5">
    <source>
        <dbReference type="PROSITE" id="PS51532"/>
    </source>
</evidence>
<dbReference type="SUPFAM" id="SSF52833">
    <property type="entry name" value="Thioredoxin-like"/>
    <property type="match status" value="1"/>
</dbReference>
<evidence type="ECO:0000313" key="6">
    <source>
        <dbReference type="EMBL" id="KAK0951111.1"/>
    </source>
</evidence>
<feature type="domain" description="PITH" evidence="5">
    <location>
        <begin position="132"/>
        <end position="334"/>
    </location>
</feature>
<evidence type="ECO:0000259" key="4">
    <source>
        <dbReference type="PROSITE" id="PS51352"/>
    </source>
</evidence>
<dbReference type="Pfam" id="PF06201">
    <property type="entry name" value="PITH"/>
    <property type="match status" value="1"/>
</dbReference>
<comment type="similarity">
    <text evidence="1">Belongs to the thioredoxin family.</text>
</comment>
<dbReference type="CDD" id="cd02947">
    <property type="entry name" value="TRX_family"/>
    <property type="match status" value="1"/>
</dbReference>
<dbReference type="InterPro" id="IPR008979">
    <property type="entry name" value="Galactose-bd-like_sf"/>
</dbReference>
<dbReference type="PROSITE" id="PS51352">
    <property type="entry name" value="THIOREDOXIN_2"/>
    <property type="match status" value="1"/>
</dbReference>
<dbReference type="PROSITE" id="PS00194">
    <property type="entry name" value="THIOREDOXIN_1"/>
    <property type="match status" value="1"/>
</dbReference>
<dbReference type="InterPro" id="IPR013766">
    <property type="entry name" value="Thioredoxin_domain"/>
</dbReference>
<dbReference type="InterPro" id="IPR038765">
    <property type="entry name" value="Papain-like_cys_pep_sf"/>
</dbReference>
<dbReference type="InterPro" id="IPR010400">
    <property type="entry name" value="PITH_dom"/>
</dbReference>
<dbReference type="PANTHER" id="PTHR46115">
    <property type="entry name" value="THIOREDOXIN-LIKE PROTEIN 1"/>
    <property type="match status" value="1"/>
</dbReference>
<feature type="compositionally biased region" description="Basic and acidic residues" evidence="3">
    <location>
        <begin position="419"/>
        <end position="456"/>
    </location>
</feature>
<dbReference type="PRINTS" id="PR00421">
    <property type="entry name" value="THIOREDOXIN"/>
</dbReference>
<dbReference type="Gene3D" id="3.90.70.10">
    <property type="entry name" value="Cysteine proteinases"/>
    <property type="match status" value="1"/>
</dbReference>